<comment type="subunit">
    <text evidence="9">Homodimer.</text>
</comment>
<keyword evidence="13" id="KW-1185">Reference proteome</keyword>
<feature type="domain" description="GMPS ATP-PPase" evidence="11">
    <location>
        <begin position="213"/>
        <end position="406"/>
    </location>
</feature>
<dbReference type="SUPFAM" id="SSF54810">
    <property type="entry name" value="GMP synthetase C-terminal dimerisation domain"/>
    <property type="match status" value="1"/>
</dbReference>
<evidence type="ECO:0000256" key="3">
    <source>
        <dbReference type="ARBA" id="ARBA00022598"/>
    </source>
</evidence>
<dbReference type="PANTHER" id="PTHR11922">
    <property type="entry name" value="GMP SYNTHASE-RELATED"/>
    <property type="match status" value="1"/>
</dbReference>
<dbReference type="GO" id="GO:0005829">
    <property type="term" value="C:cytosol"/>
    <property type="evidence" value="ECO:0007669"/>
    <property type="project" value="TreeGrafter"/>
</dbReference>
<keyword evidence="7 9" id="KW-0067">ATP-binding</keyword>
<dbReference type="GO" id="GO:0005524">
    <property type="term" value="F:ATP binding"/>
    <property type="evidence" value="ECO:0007669"/>
    <property type="project" value="UniProtKB-UniRule"/>
</dbReference>
<dbReference type="eggNOG" id="COG0519">
    <property type="taxonomic scope" value="Bacteria"/>
</dbReference>
<dbReference type="AlphaFoldDB" id="D1C3I2"/>
<evidence type="ECO:0000259" key="11">
    <source>
        <dbReference type="PROSITE" id="PS51553"/>
    </source>
</evidence>
<dbReference type="PROSITE" id="PS51553">
    <property type="entry name" value="GMPS_ATP_PPASE"/>
    <property type="match status" value="1"/>
</dbReference>
<evidence type="ECO:0000256" key="1">
    <source>
        <dbReference type="ARBA" id="ARBA00002332"/>
    </source>
</evidence>
<dbReference type="Gene3D" id="3.30.300.10">
    <property type="match status" value="1"/>
</dbReference>
<dbReference type="NCBIfam" id="TIGR00888">
    <property type="entry name" value="guaA_Nterm"/>
    <property type="match status" value="1"/>
</dbReference>
<keyword evidence="3 9" id="KW-0436">Ligase</keyword>
<dbReference type="NCBIfam" id="NF000848">
    <property type="entry name" value="PRK00074.1"/>
    <property type="match status" value="1"/>
</dbReference>
<sequence length="531" mass="58137">MQTEERSTLPQSNEASGPAVSPDAVVVLDYGSQYAQLIARRVREASVYCEVFPYDTGWESVAHLKPKGVILSGGPASVYEPGAPTLPDWVLERDLPVLGICYGMQLLAQSLGGRVAPATEREYGPATIEVVASSPIFADLPERLDVWMSHGDRIEELPEGFTALARSDNSPYAAMGRGNVIGLQFHPEVAHTPLGGTILRNFLFDLCGCEGNWTAASFIDDAIQRIRARVGKDRVLLALSGGVDSAVTAALIHRAIGDQLTPVFVDTGLLREGEPETVREVFGRHFHMNLVSIDASERFLTRLRGVTDPEQKRKIVGAEFVSVFEDAAARHGPFRFLAQGTLYPDVIESATPRDSKTAAKIKTHHNVGGLPEDLQFELLEPVRMLFKDEVRAVGRLLGLPEEIVQRQPFPGPGLAVRILGEVTPERLKPLRRADAIVRQEIEAAGLGDDVWQFFAVLLPVKSTGVMGDQRTYADVCAIRAVTSEDAMTADWARLPHDLLARMSNRIVNEVPGINRVVYDITSKPPGTIEWE</sequence>
<keyword evidence="5 9" id="KW-0332">GMP biosynthesis</keyword>
<dbReference type="FunFam" id="3.40.50.880:FF:000001">
    <property type="entry name" value="GMP synthase [glutamine-hydrolyzing]"/>
    <property type="match status" value="1"/>
</dbReference>
<dbReference type="UniPathway" id="UPA00189">
    <property type="reaction ID" value="UER00296"/>
</dbReference>
<dbReference type="GO" id="GO:0003921">
    <property type="term" value="F:GMP synthase activity"/>
    <property type="evidence" value="ECO:0007669"/>
    <property type="project" value="InterPro"/>
</dbReference>
<protein>
    <recommendedName>
        <fullName evidence="9">GMP synthase [glutamine-hydrolyzing]</fullName>
        <ecNumber evidence="9">6.3.5.2</ecNumber>
    </recommendedName>
    <alternativeName>
        <fullName evidence="9">GMP synthetase</fullName>
    </alternativeName>
    <alternativeName>
        <fullName evidence="9">Glutamine amidotransferase</fullName>
    </alternativeName>
</protein>
<dbReference type="InterPro" id="IPR025777">
    <property type="entry name" value="GMPS_ATP_PPase_dom"/>
</dbReference>
<dbReference type="EC" id="6.3.5.2" evidence="9"/>
<dbReference type="InterPro" id="IPR029062">
    <property type="entry name" value="Class_I_gatase-like"/>
</dbReference>
<dbReference type="CDD" id="cd01742">
    <property type="entry name" value="GATase1_GMP_Synthase"/>
    <property type="match status" value="1"/>
</dbReference>
<dbReference type="PRINTS" id="PR00096">
    <property type="entry name" value="GATASE"/>
</dbReference>
<comment type="pathway">
    <text evidence="2 9">Purine metabolism; GMP biosynthesis; GMP from XMP (L-Gln route): step 1/1.</text>
</comment>
<evidence type="ECO:0000256" key="8">
    <source>
        <dbReference type="ARBA" id="ARBA00022962"/>
    </source>
</evidence>
<dbReference type="SUPFAM" id="SSF52317">
    <property type="entry name" value="Class I glutamine amidotransferase-like"/>
    <property type="match status" value="1"/>
</dbReference>
<evidence type="ECO:0000256" key="4">
    <source>
        <dbReference type="ARBA" id="ARBA00022741"/>
    </source>
</evidence>
<dbReference type="SUPFAM" id="SSF52402">
    <property type="entry name" value="Adenine nucleotide alpha hydrolases-like"/>
    <property type="match status" value="1"/>
</dbReference>
<dbReference type="FunCoup" id="D1C3I2">
    <property type="interactions" value="543"/>
</dbReference>
<dbReference type="InParanoid" id="D1C3I2"/>
<dbReference type="InterPro" id="IPR004739">
    <property type="entry name" value="GMP_synth_GATase"/>
</dbReference>
<dbReference type="InterPro" id="IPR017926">
    <property type="entry name" value="GATASE"/>
</dbReference>
<keyword evidence="8 9" id="KW-0315">Glutamine amidotransferase</keyword>
<dbReference type="STRING" id="479434.Sthe_1364"/>
<dbReference type="Proteomes" id="UP000002027">
    <property type="component" value="Chromosome 1"/>
</dbReference>
<dbReference type="Gene3D" id="3.40.50.620">
    <property type="entry name" value="HUPs"/>
    <property type="match status" value="1"/>
</dbReference>
<proteinExistence type="inferred from homology"/>
<evidence type="ECO:0000256" key="10">
    <source>
        <dbReference type="PROSITE-ProRule" id="PRU00886"/>
    </source>
</evidence>
<comment type="function">
    <text evidence="1 9">Catalyzes the synthesis of GMP from XMP.</text>
</comment>
<evidence type="ECO:0000256" key="2">
    <source>
        <dbReference type="ARBA" id="ARBA00005153"/>
    </source>
</evidence>
<feature type="active site" description="Nucleophile" evidence="9">
    <location>
        <position position="101"/>
    </location>
</feature>
<dbReference type="PROSITE" id="PS51273">
    <property type="entry name" value="GATASE_TYPE_1"/>
    <property type="match status" value="1"/>
</dbReference>
<reference evidence="12 13" key="2">
    <citation type="journal article" date="2010" name="Stand. Genomic Sci.">
        <title>Complete genome sequence of Desulfohalobium retbaense type strain (HR(100)).</title>
        <authorList>
            <person name="Spring S."/>
            <person name="Nolan M."/>
            <person name="Lapidus A."/>
            <person name="Glavina Del Rio T."/>
            <person name="Copeland A."/>
            <person name="Tice H."/>
            <person name="Cheng J.F."/>
            <person name="Lucas S."/>
            <person name="Land M."/>
            <person name="Chen F."/>
            <person name="Bruce D."/>
            <person name="Goodwin L."/>
            <person name="Pitluck S."/>
            <person name="Ivanova N."/>
            <person name="Mavromatis K."/>
            <person name="Mikhailova N."/>
            <person name="Pati A."/>
            <person name="Chen A."/>
            <person name="Palaniappan K."/>
            <person name="Hauser L."/>
            <person name="Chang Y.J."/>
            <person name="Jeffries C.D."/>
            <person name="Munk C."/>
            <person name="Kiss H."/>
            <person name="Chain P."/>
            <person name="Han C."/>
            <person name="Brettin T."/>
            <person name="Detter J.C."/>
            <person name="Schuler E."/>
            <person name="Goker M."/>
            <person name="Rohde M."/>
            <person name="Bristow J."/>
            <person name="Eisen J.A."/>
            <person name="Markowitz V."/>
            <person name="Hugenholtz P."/>
            <person name="Kyrpides N.C."/>
            <person name="Klenk H.P."/>
        </authorList>
    </citation>
    <scope>NUCLEOTIDE SEQUENCE [LARGE SCALE GENOMIC DNA]</scope>
    <source>
        <strain evidence="13">ATCC 49802 / DSM 20745 / S 6022</strain>
    </source>
</reference>
<dbReference type="PANTHER" id="PTHR11922:SF2">
    <property type="entry name" value="GMP SYNTHASE [GLUTAMINE-HYDROLYZING]"/>
    <property type="match status" value="1"/>
</dbReference>
<dbReference type="Gene3D" id="3.40.50.880">
    <property type="match status" value="1"/>
</dbReference>
<feature type="binding site" evidence="10">
    <location>
        <begin position="240"/>
        <end position="246"/>
    </location>
    <ligand>
        <name>ATP</name>
        <dbReference type="ChEBI" id="CHEBI:30616"/>
    </ligand>
</feature>
<dbReference type="InterPro" id="IPR001674">
    <property type="entry name" value="GMP_synth_C"/>
</dbReference>
<dbReference type="PRINTS" id="PR00099">
    <property type="entry name" value="CPSGATASE"/>
</dbReference>
<comment type="catalytic activity">
    <reaction evidence="9">
        <text>XMP + L-glutamine + ATP + H2O = GMP + L-glutamate + AMP + diphosphate + 2 H(+)</text>
        <dbReference type="Rhea" id="RHEA:11680"/>
        <dbReference type="ChEBI" id="CHEBI:15377"/>
        <dbReference type="ChEBI" id="CHEBI:15378"/>
        <dbReference type="ChEBI" id="CHEBI:29985"/>
        <dbReference type="ChEBI" id="CHEBI:30616"/>
        <dbReference type="ChEBI" id="CHEBI:33019"/>
        <dbReference type="ChEBI" id="CHEBI:57464"/>
        <dbReference type="ChEBI" id="CHEBI:58115"/>
        <dbReference type="ChEBI" id="CHEBI:58359"/>
        <dbReference type="ChEBI" id="CHEBI:456215"/>
        <dbReference type="EC" id="6.3.5.2"/>
    </reaction>
</comment>
<dbReference type="InterPro" id="IPR022955">
    <property type="entry name" value="GMP_synthase"/>
</dbReference>
<organism evidence="12 13">
    <name type="scientific">Sphaerobacter thermophilus (strain ATCC 49802 / DSM 20745 / KCCM 41009 / NCIMB 13125 / S 6022)</name>
    <dbReference type="NCBI Taxonomy" id="479434"/>
    <lineage>
        <taxon>Bacteria</taxon>
        <taxon>Pseudomonadati</taxon>
        <taxon>Thermomicrobiota</taxon>
        <taxon>Thermomicrobia</taxon>
        <taxon>Sphaerobacterales</taxon>
        <taxon>Sphaerobacterineae</taxon>
        <taxon>Sphaerobacteraceae</taxon>
        <taxon>Sphaerobacter</taxon>
    </lineage>
</organism>
<dbReference type="CDD" id="cd01997">
    <property type="entry name" value="GMP_synthase_C"/>
    <property type="match status" value="1"/>
</dbReference>
<evidence type="ECO:0000256" key="7">
    <source>
        <dbReference type="ARBA" id="ARBA00022840"/>
    </source>
</evidence>
<dbReference type="InterPro" id="IPR014729">
    <property type="entry name" value="Rossmann-like_a/b/a_fold"/>
</dbReference>
<dbReference type="FunFam" id="3.40.50.620:FF:000001">
    <property type="entry name" value="GMP synthase [glutamine-hydrolyzing]"/>
    <property type="match status" value="1"/>
</dbReference>
<dbReference type="HAMAP" id="MF_00344">
    <property type="entry name" value="GMP_synthase"/>
    <property type="match status" value="1"/>
</dbReference>
<dbReference type="eggNOG" id="COG0518">
    <property type="taxonomic scope" value="Bacteria"/>
</dbReference>
<accession>D1C3I2</accession>
<keyword evidence="6 9" id="KW-0658">Purine biosynthesis</keyword>
<dbReference type="Pfam" id="PF00117">
    <property type="entry name" value="GATase"/>
    <property type="match status" value="1"/>
</dbReference>
<dbReference type="KEGG" id="sti:Sthe_1364"/>
<evidence type="ECO:0000256" key="6">
    <source>
        <dbReference type="ARBA" id="ARBA00022755"/>
    </source>
</evidence>
<dbReference type="HOGENOM" id="CLU_014340_0_5_0"/>
<dbReference type="RefSeq" id="WP_012871846.1">
    <property type="nucleotide sequence ID" value="NC_013523.1"/>
</dbReference>
<evidence type="ECO:0000256" key="5">
    <source>
        <dbReference type="ARBA" id="ARBA00022749"/>
    </source>
</evidence>
<keyword evidence="4 9" id="KW-0547">Nucleotide-binding</keyword>
<feature type="active site" evidence="9">
    <location>
        <position position="186"/>
    </location>
</feature>
<name>D1C3I2_SPHTD</name>
<reference evidence="13" key="1">
    <citation type="submission" date="2009-11" db="EMBL/GenBank/DDBJ databases">
        <title>The complete chromosome 1 of Sphaerobacter thermophilus DSM 20745.</title>
        <authorList>
            <person name="Lucas S."/>
            <person name="Copeland A."/>
            <person name="Lapidus A."/>
            <person name="Glavina del Rio T."/>
            <person name="Dalin E."/>
            <person name="Tice H."/>
            <person name="Bruce D."/>
            <person name="Goodwin L."/>
            <person name="Pitluck S."/>
            <person name="Kyrpides N."/>
            <person name="Mavromatis K."/>
            <person name="Ivanova N."/>
            <person name="Mikhailova N."/>
            <person name="LaButti K.M."/>
            <person name="Clum A."/>
            <person name="Sun H.I."/>
            <person name="Brettin T."/>
            <person name="Detter J.C."/>
            <person name="Han C."/>
            <person name="Larimer F."/>
            <person name="Land M."/>
            <person name="Hauser L."/>
            <person name="Markowitz V."/>
            <person name="Cheng J.F."/>
            <person name="Hugenholtz P."/>
            <person name="Woyke T."/>
            <person name="Wu D."/>
            <person name="Steenblock K."/>
            <person name="Schneider S."/>
            <person name="Pukall R."/>
            <person name="Goeker M."/>
            <person name="Klenk H.P."/>
            <person name="Eisen J.A."/>
        </authorList>
    </citation>
    <scope>NUCLEOTIDE SEQUENCE [LARGE SCALE GENOMIC DNA]</scope>
    <source>
        <strain evidence="13">ATCC 49802 / DSM 20745 / S 6022</strain>
    </source>
</reference>
<feature type="active site" evidence="9">
    <location>
        <position position="188"/>
    </location>
</feature>
<evidence type="ECO:0000313" key="12">
    <source>
        <dbReference type="EMBL" id="ACZ38799.1"/>
    </source>
</evidence>
<dbReference type="MEROPS" id="C26.957"/>
<gene>
    <name evidence="9" type="primary">guaA</name>
    <name evidence="12" type="ordered locus">Sthe_1364</name>
</gene>
<dbReference type="Pfam" id="PF00958">
    <property type="entry name" value="GMP_synt_C"/>
    <property type="match status" value="1"/>
</dbReference>
<dbReference type="EMBL" id="CP001823">
    <property type="protein sequence ID" value="ACZ38799.1"/>
    <property type="molecule type" value="Genomic_DNA"/>
</dbReference>
<dbReference type="NCBIfam" id="TIGR00884">
    <property type="entry name" value="guaA_Cterm"/>
    <property type="match status" value="1"/>
</dbReference>
<evidence type="ECO:0000313" key="13">
    <source>
        <dbReference type="Proteomes" id="UP000002027"/>
    </source>
</evidence>
<evidence type="ECO:0000256" key="9">
    <source>
        <dbReference type="HAMAP-Rule" id="MF_00344"/>
    </source>
</evidence>
<dbReference type="FunFam" id="3.30.300.10:FF:000002">
    <property type="entry name" value="GMP synthase [glutamine-hydrolyzing]"/>
    <property type="match status" value="1"/>
</dbReference>
<dbReference type="PRINTS" id="PR00097">
    <property type="entry name" value="ANTSNTHASEII"/>
</dbReference>